<reference evidence="12 13" key="1">
    <citation type="submission" date="2018-08" db="EMBL/GenBank/DDBJ databases">
        <title>Hydrogenophaga sp. LA-38 isolated from sludge.</title>
        <authorList>
            <person name="Im W.-T."/>
        </authorList>
    </citation>
    <scope>NUCLEOTIDE SEQUENCE [LARGE SCALE GENOMIC DNA]</scope>
    <source>
        <strain evidence="12 13">LA-38</strain>
    </source>
</reference>
<feature type="domain" description="Shikimate dehydrogenase substrate binding N-terminal" evidence="10">
    <location>
        <begin position="7"/>
        <end position="88"/>
    </location>
</feature>
<dbReference type="PANTHER" id="PTHR21089:SF1">
    <property type="entry name" value="BIFUNCTIONAL 3-DEHYDROQUINATE DEHYDRATASE_SHIKIMATE DEHYDROGENASE, CHLOROPLASTIC"/>
    <property type="match status" value="1"/>
</dbReference>
<dbReference type="NCBIfam" id="NF001310">
    <property type="entry name" value="PRK00258.1-2"/>
    <property type="match status" value="1"/>
</dbReference>
<evidence type="ECO:0000256" key="1">
    <source>
        <dbReference type="ARBA" id="ARBA00004871"/>
    </source>
</evidence>
<dbReference type="GO" id="GO:0009423">
    <property type="term" value="P:chorismate biosynthetic process"/>
    <property type="evidence" value="ECO:0007669"/>
    <property type="project" value="UniProtKB-UniRule"/>
</dbReference>
<protein>
    <recommendedName>
        <fullName evidence="2 8">Shikimate dehydrogenase (NADP(+))</fullName>
        <shortName evidence="8">SDH</shortName>
        <ecNumber evidence="2 8">1.1.1.25</ecNumber>
    </recommendedName>
</protein>
<dbReference type="InterPro" id="IPR036291">
    <property type="entry name" value="NAD(P)-bd_dom_sf"/>
</dbReference>
<keyword evidence="13" id="KW-1185">Reference proteome</keyword>
<dbReference type="InterPro" id="IPR041121">
    <property type="entry name" value="SDH_C"/>
</dbReference>
<accession>A0A372EMI5</accession>
<comment type="caution">
    <text evidence="12">The sequence shown here is derived from an EMBL/GenBank/DDBJ whole genome shotgun (WGS) entry which is preliminary data.</text>
</comment>
<dbReference type="GO" id="GO:0009073">
    <property type="term" value="P:aromatic amino acid family biosynthetic process"/>
    <property type="evidence" value="ECO:0007669"/>
    <property type="project" value="UniProtKB-KW"/>
</dbReference>
<feature type="domain" description="SDH C-terminal" evidence="11">
    <location>
        <begin position="240"/>
        <end position="268"/>
    </location>
</feature>
<dbReference type="InterPro" id="IPR013708">
    <property type="entry name" value="Shikimate_DH-bd_N"/>
</dbReference>
<evidence type="ECO:0000259" key="11">
    <source>
        <dbReference type="Pfam" id="PF18317"/>
    </source>
</evidence>
<dbReference type="InterPro" id="IPR046346">
    <property type="entry name" value="Aminoacid_DH-like_N_sf"/>
</dbReference>
<dbReference type="Pfam" id="PF18317">
    <property type="entry name" value="SDH_C"/>
    <property type="match status" value="1"/>
</dbReference>
<dbReference type="GO" id="GO:0008652">
    <property type="term" value="P:amino acid biosynthetic process"/>
    <property type="evidence" value="ECO:0007669"/>
    <property type="project" value="UniProtKB-KW"/>
</dbReference>
<evidence type="ECO:0000256" key="7">
    <source>
        <dbReference type="ARBA" id="ARBA00049442"/>
    </source>
</evidence>
<dbReference type="CDD" id="cd01065">
    <property type="entry name" value="NAD_bind_Shikimate_DH"/>
    <property type="match status" value="1"/>
</dbReference>
<organism evidence="12 13">
    <name type="scientific">Hydrogenophaga borbori</name>
    <dbReference type="NCBI Taxonomy" id="2294117"/>
    <lineage>
        <taxon>Bacteria</taxon>
        <taxon>Pseudomonadati</taxon>
        <taxon>Pseudomonadota</taxon>
        <taxon>Betaproteobacteria</taxon>
        <taxon>Burkholderiales</taxon>
        <taxon>Comamonadaceae</taxon>
        <taxon>Hydrogenophaga</taxon>
    </lineage>
</organism>
<evidence type="ECO:0000256" key="6">
    <source>
        <dbReference type="ARBA" id="ARBA00023141"/>
    </source>
</evidence>
<dbReference type="GO" id="GO:0050661">
    <property type="term" value="F:NADP binding"/>
    <property type="evidence" value="ECO:0007669"/>
    <property type="project" value="InterPro"/>
</dbReference>
<dbReference type="GO" id="GO:0019632">
    <property type="term" value="P:shikimate metabolic process"/>
    <property type="evidence" value="ECO:0007669"/>
    <property type="project" value="InterPro"/>
</dbReference>
<dbReference type="NCBIfam" id="TIGR00507">
    <property type="entry name" value="aroE"/>
    <property type="match status" value="1"/>
</dbReference>
<comment type="pathway">
    <text evidence="1 8">Metabolic intermediate biosynthesis; chorismate biosynthesis; chorismate from D-erythrose 4-phosphate and phosphoenolpyruvate: step 4/7.</text>
</comment>
<dbReference type="RefSeq" id="WP_116957623.1">
    <property type="nucleotide sequence ID" value="NZ_QVLS01000002.1"/>
</dbReference>
<feature type="binding site" evidence="8">
    <location>
        <begin position="128"/>
        <end position="132"/>
    </location>
    <ligand>
        <name>NADP(+)</name>
        <dbReference type="ChEBI" id="CHEBI:58349"/>
    </ligand>
</feature>
<dbReference type="AlphaFoldDB" id="A0A372EMI5"/>
<feature type="binding site" evidence="8">
    <location>
        <begin position="152"/>
        <end position="157"/>
    </location>
    <ligand>
        <name>NADP(+)</name>
        <dbReference type="ChEBI" id="CHEBI:58349"/>
    </ligand>
</feature>
<feature type="binding site" evidence="8">
    <location>
        <position position="87"/>
    </location>
    <ligand>
        <name>shikimate</name>
        <dbReference type="ChEBI" id="CHEBI:36208"/>
    </ligand>
</feature>
<gene>
    <name evidence="8" type="primary">aroE</name>
    <name evidence="12" type="ORF">DY262_03605</name>
</gene>
<feature type="domain" description="Quinate/shikimate 5-dehydrogenase/glutamyl-tRNA reductase" evidence="9">
    <location>
        <begin position="116"/>
        <end position="193"/>
    </location>
</feature>
<feature type="binding site" evidence="8">
    <location>
        <position position="78"/>
    </location>
    <ligand>
        <name>NADP(+)</name>
        <dbReference type="ChEBI" id="CHEBI:58349"/>
    </ligand>
</feature>
<feature type="binding site" evidence="8">
    <location>
        <position position="218"/>
    </location>
    <ligand>
        <name>shikimate</name>
        <dbReference type="ChEBI" id="CHEBI:36208"/>
    </ligand>
</feature>
<sequence>MTDRYAVIGHPISHSKSPQIHAAFARATGQDIAYTAIEAPLDGFAATVRAFREQGGRGANVTLPFKLQACELATDPSEAARLAGAANALRFEPGDRIRAENFDGVGLVNDIQRNLGHALKGRRVLLLGAGGATRGALLPLAQQGPAALAVANRTADKAHALRADFAAHATLQSGGYADLAGERFDVVINATSAGLSGEALPLPGGLFAPGALAYDMVYGKGLTPFLRQAREAGVHALADGVGMLVEQAAEAFAWWRGVRPGTREVIERLSVPLV</sequence>
<keyword evidence="5 8" id="KW-0560">Oxidoreductase</keyword>
<evidence type="ECO:0000256" key="5">
    <source>
        <dbReference type="ARBA" id="ARBA00023002"/>
    </source>
</evidence>
<dbReference type="SUPFAM" id="SSF53223">
    <property type="entry name" value="Aminoacid dehydrogenase-like, N-terminal domain"/>
    <property type="match status" value="1"/>
</dbReference>
<dbReference type="InterPro" id="IPR006151">
    <property type="entry name" value="Shikm_DH/Glu-tRNA_Rdtase"/>
</dbReference>
<comment type="subunit">
    <text evidence="8">Homodimer.</text>
</comment>
<dbReference type="InterPro" id="IPR011342">
    <property type="entry name" value="Shikimate_DH"/>
</dbReference>
<comment type="function">
    <text evidence="8">Involved in the biosynthesis of the chorismate, which leads to the biosynthesis of aromatic amino acids. Catalyzes the reversible NADPH linked reduction of 3-dehydroshikimate (DHSA) to yield shikimate (SA).</text>
</comment>
<feature type="binding site" evidence="8">
    <location>
        <position position="62"/>
    </location>
    <ligand>
        <name>shikimate</name>
        <dbReference type="ChEBI" id="CHEBI:36208"/>
    </ligand>
</feature>
<dbReference type="Gene3D" id="3.40.50.10860">
    <property type="entry name" value="Leucine Dehydrogenase, chain A, domain 1"/>
    <property type="match status" value="1"/>
</dbReference>
<dbReference type="Pfam" id="PF01488">
    <property type="entry name" value="Shikimate_DH"/>
    <property type="match status" value="1"/>
</dbReference>
<feature type="binding site" evidence="8">
    <location>
        <begin position="15"/>
        <end position="17"/>
    </location>
    <ligand>
        <name>shikimate</name>
        <dbReference type="ChEBI" id="CHEBI:36208"/>
    </ligand>
</feature>
<dbReference type="Gene3D" id="3.40.50.720">
    <property type="entry name" value="NAD(P)-binding Rossmann-like Domain"/>
    <property type="match status" value="1"/>
</dbReference>
<feature type="binding site" evidence="8">
    <location>
        <position position="103"/>
    </location>
    <ligand>
        <name>shikimate</name>
        <dbReference type="ChEBI" id="CHEBI:36208"/>
    </ligand>
</feature>
<dbReference type="Pfam" id="PF08501">
    <property type="entry name" value="Shikimate_dh_N"/>
    <property type="match status" value="1"/>
</dbReference>
<dbReference type="GO" id="GO:0004764">
    <property type="term" value="F:shikimate 3-dehydrogenase (NADP+) activity"/>
    <property type="evidence" value="ECO:0007669"/>
    <property type="project" value="UniProtKB-UniRule"/>
</dbReference>
<evidence type="ECO:0000259" key="9">
    <source>
        <dbReference type="Pfam" id="PF01488"/>
    </source>
</evidence>
<feature type="binding site" evidence="8">
    <location>
        <position position="216"/>
    </location>
    <ligand>
        <name>NADP(+)</name>
        <dbReference type="ChEBI" id="CHEBI:58349"/>
    </ligand>
</feature>
<evidence type="ECO:0000256" key="4">
    <source>
        <dbReference type="ARBA" id="ARBA00022857"/>
    </source>
</evidence>
<comment type="similarity">
    <text evidence="8">Belongs to the shikimate dehydrogenase family.</text>
</comment>
<dbReference type="SUPFAM" id="SSF51735">
    <property type="entry name" value="NAD(P)-binding Rossmann-fold domains"/>
    <property type="match status" value="1"/>
</dbReference>
<dbReference type="PANTHER" id="PTHR21089">
    <property type="entry name" value="SHIKIMATE DEHYDROGENASE"/>
    <property type="match status" value="1"/>
</dbReference>
<feature type="binding site" evidence="8">
    <location>
        <position position="247"/>
    </location>
    <ligand>
        <name>shikimate</name>
        <dbReference type="ChEBI" id="CHEBI:36208"/>
    </ligand>
</feature>
<dbReference type="EC" id="1.1.1.25" evidence="2 8"/>
<dbReference type="UniPathway" id="UPA00053">
    <property type="reaction ID" value="UER00087"/>
</dbReference>
<feature type="binding site" evidence="8">
    <location>
        <position position="240"/>
    </location>
    <ligand>
        <name>NADP(+)</name>
        <dbReference type="ChEBI" id="CHEBI:58349"/>
    </ligand>
</feature>
<comment type="catalytic activity">
    <reaction evidence="7 8">
        <text>shikimate + NADP(+) = 3-dehydroshikimate + NADPH + H(+)</text>
        <dbReference type="Rhea" id="RHEA:17737"/>
        <dbReference type="ChEBI" id="CHEBI:15378"/>
        <dbReference type="ChEBI" id="CHEBI:16630"/>
        <dbReference type="ChEBI" id="CHEBI:36208"/>
        <dbReference type="ChEBI" id="CHEBI:57783"/>
        <dbReference type="ChEBI" id="CHEBI:58349"/>
        <dbReference type="EC" id="1.1.1.25"/>
    </reaction>
</comment>
<dbReference type="FunFam" id="3.40.50.10860:FF:000006">
    <property type="entry name" value="Shikimate dehydrogenase (NADP(+))"/>
    <property type="match status" value="1"/>
</dbReference>
<feature type="active site" description="Proton acceptor" evidence="8">
    <location>
        <position position="66"/>
    </location>
</feature>
<evidence type="ECO:0000313" key="12">
    <source>
        <dbReference type="EMBL" id="RFP80879.1"/>
    </source>
</evidence>
<dbReference type="HAMAP" id="MF_00222">
    <property type="entry name" value="Shikimate_DH_AroE"/>
    <property type="match status" value="1"/>
</dbReference>
<keyword evidence="4 8" id="KW-0521">NADP</keyword>
<keyword evidence="3 8" id="KW-0028">Amino-acid biosynthesis</keyword>
<dbReference type="GO" id="GO:0005829">
    <property type="term" value="C:cytosol"/>
    <property type="evidence" value="ECO:0007669"/>
    <property type="project" value="TreeGrafter"/>
</dbReference>
<dbReference type="Proteomes" id="UP000261931">
    <property type="component" value="Unassembled WGS sequence"/>
</dbReference>
<proteinExistence type="inferred from homology"/>
<dbReference type="EMBL" id="QVLS01000002">
    <property type="protein sequence ID" value="RFP80879.1"/>
    <property type="molecule type" value="Genomic_DNA"/>
</dbReference>
<evidence type="ECO:0000259" key="10">
    <source>
        <dbReference type="Pfam" id="PF08501"/>
    </source>
</evidence>
<dbReference type="InterPro" id="IPR022893">
    <property type="entry name" value="Shikimate_DH_fam"/>
</dbReference>
<evidence type="ECO:0000313" key="13">
    <source>
        <dbReference type="Proteomes" id="UP000261931"/>
    </source>
</evidence>
<keyword evidence="6 8" id="KW-0057">Aromatic amino acid biosynthesis</keyword>
<evidence type="ECO:0000256" key="2">
    <source>
        <dbReference type="ARBA" id="ARBA00012962"/>
    </source>
</evidence>
<evidence type="ECO:0000256" key="8">
    <source>
        <dbReference type="HAMAP-Rule" id="MF_00222"/>
    </source>
</evidence>
<evidence type="ECO:0000256" key="3">
    <source>
        <dbReference type="ARBA" id="ARBA00022605"/>
    </source>
</evidence>
<name>A0A372EMI5_9BURK</name>